<dbReference type="AlphaFoldDB" id="A0A9D5H1V6"/>
<dbReference type="PANTHER" id="PTHR13348">
    <property type="entry name" value="RIBONUCLEASE P SUBUNIT P29"/>
    <property type="match status" value="1"/>
</dbReference>
<feature type="region of interest" description="Disordered" evidence="3">
    <location>
        <begin position="1"/>
        <end position="24"/>
    </location>
</feature>
<feature type="compositionally biased region" description="Basic and acidic residues" evidence="3">
    <location>
        <begin position="90"/>
        <end position="99"/>
    </location>
</feature>
<gene>
    <name evidence="4" type="ORF">J5N97_000179</name>
</gene>
<dbReference type="Pfam" id="PF01868">
    <property type="entry name" value="RNase_P-MRP_p29"/>
    <property type="match status" value="1"/>
</dbReference>
<dbReference type="GO" id="GO:0001682">
    <property type="term" value="P:tRNA 5'-leader removal"/>
    <property type="evidence" value="ECO:0007669"/>
    <property type="project" value="InterPro"/>
</dbReference>
<dbReference type="InterPro" id="IPR023534">
    <property type="entry name" value="Rof/RNase_P-like"/>
</dbReference>
<evidence type="ECO:0000313" key="5">
    <source>
        <dbReference type="Proteomes" id="UP001085076"/>
    </source>
</evidence>
<organism evidence="4 5">
    <name type="scientific">Dioscorea zingiberensis</name>
    <dbReference type="NCBI Taxonomy" id="325984"/>
    <lineage>
        <taxon>Eukaryota</taxon>
        <taxon>Viridiplantae</taxon>
        <taxon>Streptophyta</taxon>
        <taxon>Embryophyta</taxon>
        <taxon>Tracheophyta</taxon>
        <taxon>Spermatophyta</taxon>
        <taxon>Magnoliopsida</taxon>
        <taxon>Liliopsida</taxon>
        <taxon>Dioscoreales</taxon>
        <taxon>Dioscoreaceae</taxon>
        <taxon>Dioscorea</taxon>
    </lineage>
</organism>
<comment type="caution">
    <text evidence="4">The sequence shown here is derived from an EMBL/GenBank/DDBJ whole genome shotgun (WGS) entry which is preliminary data.</text>
</comment>
<name>A0A9D5H1V6_9LILI</name>
<reference evidence="4 5" key="1">
    <citation type="journal article" date="2022" name="Hortic Res">
        <title>The genome of Dioscorea zingiberensis sheds light on the biosynthesis, origin and evolution of the medicinally important diosgenin saponins.</title>
        <authorList>
            <person name="Li Y."/>
            <person name="Tan C."/>
            <person name="Li Z."/>
            <person name="Guo J."/>
            <person name="Li S."/>
            <person name="Chen X."/>
            <person name="Wang C."/>
            <person name="Dai X."/>
            <person name="Yang H."/>
            <person name="Song W."/>
            <person name="Hou L."/>
            <person name="Xu J."/>
            <person name="Tong Z."/>
            <person name="Xu A."/>
            <person name="Yuan X."/>
            <person name="Wang W."/>
            <person name="Yang Q."/>
            <person name="Chen L."/>
            <person name="Sun Z."/>
            <person name="Wang K."/>
            <person name="Pan B."/>
            <person name="Chen J."/>
            <person name="Bao Y."/>
            <person name="Liu F."/>
            <person name="Qi X."/>
            <person name="Gang D.R."/>
            <person name="Wen J."/>
            <person name="Li J."/>
        </authorList>
    </citation>
    <scope>NUCLEOTIDE SEQUENCE [LARGE SCALE GENOMIC DNA]</scope>
    <source>
        <strain evidence="4">Dzin_1.0</strain>
    </source>
</reference>
<dbReference type="InterPro" id="IPR016848">
    <property type="entry name" value="RNase_P/MRP_Rpp29-subunit"/>
</dbReference>
<feature type="compositionally biased region" description="Polar residues" evidence="3">
    <location>
        <begin position="104"/>
        <end position="121"/>
    </location>
</feature>
<proteinExistence type="inferred from homology"/>
<feature type="compositionally biased region" description="Basic and acidic residues" evidence="3">
    <location>
        <begin position="58"/>
        <end position="83"/>
    </location>
</feature>
<sequence>MPPLHDRTLGTEAEARADGHKLGVVRDERVEQGLDAVLAQAPSIRAPVKPENPPPISESKKRALDALERRFAAAAKSADDAATKRQKPSSSKDKGKVEDGLVASPQQPCNSPLKSRVQSGPSDAEGHPAYSGISQILHDNLKTDIGKVSNRGEDVNKVVRDILMSGEKGYQYAKGSRNVKFDSWILLDNFVPKNVALANSHVKALKGHSNRSRKHMSMRKHRECGSFHLPQEFHKFDRFLPMHEMWKEYIIELLKEIRNKQLAQSLLMADLHGAILSVVECKTAAFKGVQGIMIRETVDTFGIITKIIGFKLCLKKALFIFSKLAFGRSHCTATSFPCVVLAHNSLVASYLIVTVYGNTLLVFLESSRYCHSPAL</sequence>
<dbReference type="EMBL" id="JAGGNH010000119">
    <property type="protein sequence ID" value="KAJ0960064.1"/>
    <property type="molecule type" value="Genomic_DNA"/>
</dbReference>
<dbReference type="Gene3D" id="2.30.30.210">
    <property type="entry name" value="Ribonuclease P/MRP, subunit p29"/>
    <property type="match status" value="1"/>
</dbReference>
<evidence type="ECO:0000256" key="3">
    <source>
        <dbReference type="SAM" id="MobiDB-lite"/>
    </source>
</evidence>
<dbReference type="InterPro" id="IPR036980">
    <property type="entry name" value="RNase_P/MRP_Rpp29_sf"/>
</dbReference>
<comment type="subcellular location">
    <subcellularLocation>
        <location evidence="1">Nucleus</location>
    </subcellularLocation>
</comment>
<dbReference type="GO" id="GO:0005634">
    <property type="term" value="C:nucleus"/>
    <property type="evidence" value="ECO:0007669"/>
    <property type="project" value="UniProtKB-SubCell"/>
</dbReference>
<accession>A0A9D5H1V6</accession>
<dbReference type="InterPro" id="IPR002730">
    <property type="entry name" value="Rpp29/RNP1"/>
</dbReference>
<dbReference type="PANTHER" id="PTHR13348:SF0">
    <property type="entry name" value="RIBONUCLEASE P PROTEIN SUBUNIT P29"/>
    <property type="match status" value="1"/>
</dbReference>
<dbReference type="GO" id="GO:0030677">
    <property type="term" value="C:ribonuclease P complex"/>
    <property type="evidence" value="ECO:0007669"/>
    <property type="project" value="InterPro"/>
</dbReference>
<comment type="similarity">
    <text evidence="2">Belongs to the eukaryotic/archaeal RNase P protein component 1 family.</text>
</comment>
<evidence type="ECO:0000256" key="2">
    <source>
        <dbReference type="ARBA" id="ARBA00006181"/>
    </source>
</evidence>
<evidence type="ECO:0000313" key="4">
    <source>
        <dbReference type="EMBL" id="KAJ0960064.1"/>
    </source>
</evidence>
<evidence type="ECO:0000256" key="1">
    <source>
        <dbReference type="ARBA" id="ARBA00004123"/>
    </source>
</evidence>
<protein>
    <submittedName>
        <fullName evidence="4">Uncharacterized protein</fullName>
    </submittedName>
</protein>
<dbReference type="SUPFAM" id="SSF101744">
    <property type="entry name" value="Rof/RNase P subunit-like"/>
    <property type="match status" value="1"/>
</dbReference>
<dbReference type="OrthoDB" id="124041at2759"/>
<dbReference type="GO" id="GO:0033204">
    <property type="term" value="F:ribonuclease P RNA binding"/>
    <property type="evidence" value="ECO:0007669"/>
    <property type="project" value="InterPro"/>
</dbReference>
<dbReference type="Proteomes" id="UP001085076">
    <property type="component" value="Unassembled WGS sequence"/>
</dbReference>
<feature type="region of interest" description="Disordered" evidence="3">
    <location>
        <begin position="38"/>
        <end position="130"/>
    </location>
</feature>
<keyword evidence="5" id="KW-1185">Reference proteome</keyword>
<dbReference type="GO" id="GO:0006364">
    <property type="term" value="P:rRNA processing"/>
    <property type="evidence" value="ECO:0007669"/>
    <property type="project" value="TreeGrafter"/>
</dbReference>
<dbReference type="GO" id="GO:0000172">
    <property type="term" value="C:ribonuclease MRP complex"/>
    <property type="evidence" value="ECO:0007669"/>
    <property type="project" value="InterPro"/>
</dbReference>